<sequence length="150" mass="17484">MTVKNLKTMVMEELPQFVEKRMVSASEDVNCLTESAKERKNFLWDMESYFQEVLKKELNDQFLPCNISWVARESLWNLRHMGTIHEFAKEFSSLMLDVRDILEEDKLFNFIAGLQPCAPTKLMRQGAMGMPSAIVVSDRLVDFRVMEDPK</sequence>
<dbReference type="EMBL" id="JACGWJ010000005">
    <property type="protein sequence ID" value="KAL0418900.1"/>
    <property type="molecule type" value="Genomic_DNA"/>
</dbReference>
<accession>A0AAW2UNH8</accession>
<protein>
    <recommendedName>
        <fullName evidence="1">Retrotransposon gag domain-containing protein</fullName>
    </recommendedName>
</protein>
<reference evidence="2" key="1">
    <citation type="submission" date="2020-06" db="EMBL/GenBank/DDBJ databases">
        <authorList>
            <person name="Li T."/>
            <person name="Hu X."/>
            <person name="Zhang T."/>
            <person name="Song X."/>
            <person name="Zhang H."/>
            <person name="Dai N."/>
            <person name="Sheng W."/>
            <person name="Hou X."/>
            <person name="Wei L."/>
        </authorList>
    </citation>
    <scope>NUCLEOTIDE SEQUENCE</scope>
    <source>
        <strain evidence="2">G02</strain>
        <tissue evidence="2">Leaf</tissue>
    </source>
</reference>
<comment type="caution">
    <text evidence="2">The sequence shown here is derived from an EMBL/GenBank/DDBJ whole genome shotgun (WGS) entry which is preliminary data.</text>
</comment>
<evidence type="ECO:0000313" key="2">
    <source>
        <dbReference type="EMBL" id="KAL0418900.1"/>
    </source>
</evidence>
<name>A0AAW2UNH8_SESRA</name>
<dbReference type="AlphaFoldDB" id="A0AAW2UNH8"/>
<organism evidence="2">
    <name type="scientific">Sesamum radiatum</name>
    <name type="common">Black benniseed</name>
    <dbReference type="NCBI Taxonomy" id="300843"/>
    <lineage>
        <taxon>Eukaryota</taxon>
        <taxon>Viridiplantae</taxon>
        <taxon>Streptophyta</taxon>
        <taxon>Embryophyta</taxon>
        <taxon>Tracheophyta</taxon>
        <taxon>Spermatophyta</taxon>
        <taxon>Magnoliopsida</taxon>
        <taxon>eudicotyledons</taxon>
        <taxon>Gunneridae</taxon>
        <taxon>Pentapetalae</taxon>
        <taxon>asterids</taxon>
        <taxon>lamiids</taxon>
        <taxon>Lamiales</taxon>
        <taxon>Pedaliaceae</taxon>
        <taxon>Sesamum</taxon>
    </lineage>
</organism>
<reference evidence="2" key="2">
    <citation type="journal article" date="2024" name="Plant">
        <title>Genomic evolution and insights into agronomic trait innovations of Sesamum species.</title>
        <authorList>
            <person name="Miao H."/>
            <person name="Wang L."/>
            <person name="Qu L."/>
            <person name="Liu H."/>
            <person name="Sun Y."/>
            <person name="Le M."/>
            <person name="Wang Q."/>
            <person name="Wei S."/>
            <person name="Zheng Y."/>
            <person name="Lin W."/>
            <person name="Duan Y."/>
            <person name="Cao H."/>
            <person name="Xiong S."/>
            <person name="Wang X."/>
            <person name="Wei L."/>
            <person name="Li C."/>
            <person name="Ma Q."/>
            <person name="Ju M."/>
            <person name="Zhao R."/>
            <person name="Li G."/>
            <person name="Mu C."/>
            <person name="Tian Q."/>
            <person name="Mei H."/>
            <person name="Zhang T."/>
            <person name="Gao T."/>
            <person name="Zhang H."/>
        </authorList>
    </citation>
    <scope>NUCLEOTIDE SEQUENCE</scope>
    <source>
        <strain evidence="2">G02</strain>
    </source>
</reference>
<dbReference type="Pfam" id="PF03732">
    <property type="entry name" value="Retrotrans_gag"/>
    <property type="match status" value="1"/>
</dbReference>
<proteinExistence type="predicted"/>
<feature type="domain" description="Retrotransposon gag" evidence="1">
    <location>
        <begin position="54"/>
        <end position="116"/>
    </location>
</feature>
<gene>
    <name evidence="2" type="ORF">Sradi_1303500</name>
</gene>
<evidence type="ECO:0000259" key="1">
    <source>
        <dbReference type="Pfam" id="PF03732"/>
    </source>
</evidence>
<dbReference type="InterPro" id="IPR005162">
    <property type="entry name" value="Retrotrans_gag_dom"/>
</dbReference>